<dbReference type="InterPro" id="IPR001611">
    <property type="entry name" value="Leu-rich_rpt"/>
</dbReference>
<accession>A0A382XKG0</accession>
<sequence>TRLYLSDNQLTGSIPPEIGSLTNLTRLYLFNNQLTGEIPFEIGDLTNLERLKLHTNQLTGSIPETLCDLSDLTWSLEDSSWSVSTLFDNQLCPPYHSCIEEYVGEQNITECVYPVWHVATTGSDDNDGSEENPFATIQTGIDASTDGDTVLVESGTYLENIDYNGKNIAVIGEDRETTIIDGNQSGTVVTFENEEDTTTVLMGFTIQNGLSENGGAISCYYSYPVIKDVLIQNNSVSNSGGGLFCSSSSLTLISVIISNNSASNDGGGID</sequence>
<dbReference type="InterPro" id="IPR003368">
    <property type="entry name" value="POMP_repeat"/>
</dbReference>
<evidence type="ECO:0000256" key="5">
    <source>
        <dbReference type="ARBA" id="ARBA00022614"/>
    </source>
</evidence>
<organism evidence="10">
    <name type="scientific">marine metagenome</name>
    <dbReference type="NCBI Taxonomy" id="408172"/>
    <lineage>
        <taxon>unclassified sequences</taxon>
        <taxon>metagenomes</taxon>
        <taxon>ecological metagenomes</taxon>
    </lineage>
</organism>
<dbReference type="EMBL" id="UINC01168189">
    <property type="protein sequence ID" value="SVD71095.1"/>
    <property type="molecule type" value="Genomic_DNA"/>
</dbReference>
<keyword evidence="9" id="KW-0998">Cell outer membrane</keyword>
<comment type="subcellular location">
    <subcellularLocation>
        <location evidence="1">Cell envelope</location>
    </subcellularLocation>
    <subcellularLocation>
        <location evidence="2">Cell outer membrane</location>
    </subcellularLocation>
    <subcellularLocation>
        <location evidence="3">Secreted</location>
    </subcellularLocation>
</comment>
<dbReference type="GO" id="GO:0009279">
    <property type="term" value="C:cell outer membrane"/>
    <property type="evidence" value="ECO:0007669"/>
    <property type="project" value="UniProtKB-SubCell"/>
</dbReference>
<feature type="non-terminal residue" evidence="10">
    <location>
        <position position="1"/>
    </location>
</feature>
<evidence type="ECO:0008006" key="11">
    <source>
        <dbReference type="Google" id="ProtNLM"/>
    </source>
</evidence>
<evidence type="ECO:0000313" key="10">
    <source>
        <dbReference type="EMBL" id="SVD71095.1"/>
    </source>
</evidence>
<evidence type="ECO:0000256" key="6">
    <source>
        <dbReference type="ARBA" id="ARBA00022729"/>
    </source>
</evidence>
<evidence type="ECO:0000256" key="7">
    <source>
        <dbReference type="ARBA" id="ARBA00022737"/>
    </source>
</evidence>
<dbReference type="InterPro" id="IPR025875">
    <property type="entry name" value="Leu-rich_rpt_4"/>
</dbReference>
<keyword evidence="7" id="KW-0677">Repeat</keyword>
<dbReference type="GO" id="GO:0005576">
    <property type="term" value="C:extracellular region"/>
    <property type="evidence" value="ECO:0007669"/>
    <property type="project" value="UniProtKB-SubCell"/>
</dbReference>
<evidence type="ECO:0000256" key="3">
    <source>
        <dbReference type="ARBA" id="ARBA00004613"/>
    </source>
</evidence>
<dbReference type="SUPFAM" id="SSF51126">
    <property type="entry name" value="Pectin lyase-like"/>
    <property type="match status" value="1"/>
</dbReference>
<dbReference type="InterPro" id="IPR052592">
    <property type="entry name" value="LRR-RLK"/>
</dbReference>
<keyword evidence="4" id="KW-0964">Secreted</keyword>
<dbReference type="InterPro" id="IPR011050">
    <property type="entry name" value="Pectin_lyase_fold/virulence"/>
</dbReference>
<dbReference type="InterPro" id="IPR032675">
    <property type="entry name" value="LRR_dom_sf"/>
</dbReference>
<protein>
    <recommendedName>
        <fullName evidence="11">DUF1565 domain-containing protein</fullName>
    </recommendedName>
</protein>
<evidence type="ECO:0000256" key="4">
    <source>
        <dbReference type="ARBA" id="ARBA00022525"/>
    </source>
</evidence>
<dbReference type="Gene3D" id="2.160.20.10">
    <property type="entry name" value="Single-stranded right-handed beta-helix, Pectin lyase-like"/>
    <property type="match status" value="1"/>
</dbReference>
<dbReference type="PANTHER" id="PTHR48054:SF47">
    <property type="entry name" value="OS06G0179800 PROTEIN"/>
    <property type="match status" value="1"/>
</dbReference>
<gene>
    <name evidence="10" type="ORF">METZ01_LOCUS423949</name>
</gene>
<evidence type="ECO:0000256" key="8">
    <source>
        <dbReference type="ARBA" id="ARBA00023136"/>
    </source>
</evidence>
<evidence type="ECO:0000256" key="1">
    <source>
        <dbReference type="ARBA" id="ARBA00004196"/>
    </source>
</evidence>
<dbReference type="Pfam" id="PF02415">
    <property type="entry name" value="Chlam_PMP"/>
    <property type="match status" value="2"/>
</dbReference>
<dbReference type="FunFam" id="3.80.10.10:FF:000041">
    <property type="entry name" value="LRR receptor-like serine/threonine-protein kinase ERECTA"/>
    <property type="match status" value="1"/>
</dbReference>
<dbReference type="InterPro" id="IPR012334">
    <property type="entry name" value="Pectin_lyas_fold"/>
</dbReference>
<name>A0A382XKG0_9ZZZZ</name>
<dbReference type="SUPFAM" id="SSF52058">
    <property type="entry name" value="L domain-like"/>
    <property type="match status" value="1"/>
</dbReference>
<dbReference type="AlphaFoldDB" id="A0A382XKG0"/>
<dbReference type="Pfam" id="PF00560">
    <property type="entry name" value="LRR_1"/>
    <property type="match status" value="1"/>
</dbReference>
<reference evidence="10" key="1">
    <citation type="submission" date="2018-05" db="EMBL/GenBank/DDBJ databases">
        <authorList>
            <person name="Lanie J.A."/>
            <person name="Ng W.-L."/>
            <person name="Kazmierczak K.M."/>
            <person name="Andrzejewski T.M."/>
            <person name="Davidsen T.M."/>
            <person name="Wayne K.J."/>
            <person name="Tettelin H."/>
            <person name="Glass J.I."/>
            <person name="Rusch D."/>
            <person name="Podicherti R."/>
            <person name="Tsui H.-C.T."/>
            <person name="Winkler M.E."/>
        </authorList>
    </citation>
    <scope>NUCLEOTIDE SEQUENCE</scope>
</reference>
<dbReference type="PANTHER" id="PTHR48054">
    <property type="entry name" value="RECEPTOR KINASE-LIKE PROTEIN XA21"/>
    <property type="match status" value="1"/>
</dbReference>
<keyword evidence="6" id="KW-0732">Signal</keyword>
<dbReference type="Pfam" id="PF12799">
    <property type="entry name" value="LRR_4"/>
    <property type="match status" value="1"/>
</dbReference>
<evidence type="ECO:0000256" key="9">
    <source>
        <dbReference type="ARBA" id="ARBA00023237"/>
    </source>
</evidence>
<dbReference type="Gene3D" id="3.80.10.10">
    <property type="entry name" value="Ribonuclease Inhibitor"/>
    <property type="match status" value="1"/>
</dbReference>
<keyword evidence="8" id="KW-0472">Membrane</keyword>
<feature type="non-terminal residue" evidence="10">
    <location>
        <position position="270"/>
    </location>
</feature>
<evidence type="ECO:0000256" key="2">
    <source>
        <dbReference type="ARBA" id="ARBA00004442"/>
    </source>
</evidence>
<keyword evidence="5" id="KW-0433">Leucine-rich repeat</keyword>
<proteinExistence type="predicted"/>